<dbReference type="EMBL" id="FMZW01000061">
    <property type="protein sequence ID" value="SDF56076.1"/>
    <property type="molecule type" value="Genomic_DNA"/>
</dbReference>
<gene>
    <name evidence="2" type="ORF">SAMN05216337_10614</name>
</gene>
<evidence type="ECO:0000313" key="2">
    <source>
        <dbReference type="EMBL" id="SDF56076.1"/>
    </source>
</evidence>
<protein>
    <submittedName>
        <fullName evidence="2">Uncharacterized protein</fullName>
    </submittedName>
</protein>
<evidence type="ECO:0000256" key="1">
    <source>
        <dbReference type="SAM" id="MobiDB-lite"/>
    </source>
</evidence>
<dbReference type="Proteomes" id="UP000199245">
    <property type="component" value="Unassembled WGS sequence"/>
</dbReference>
<feature type="region of interest" description="Disordered" evidence="1">
    <location>
        <begin position="30"/>
        <end position="59"/>
    </location>
</feature>
<proteinExistence type="predicted"/>
<name>A0A1G7M386_9BRAD</name>
<evidence type="ECO:0000313" key="3">
    <source>
        <dbReference type="Proteomes" id="UP000199245"/>
    </source>
</evidence>
<dbReference type="AlphaFoldDB" id="A0A1G7M386"/>
<organism evidence="2 3">
    <name type="scientific">Bradyrhizobium brasilense</name>
    <dbReference type="NCBI Taxonomy" id="1419277"/>
    <lineage>
        <taxon>Bacteria</taxon>
        <taxon>Pseudomonadati</taxon>
        <taxon>Pseudomonadota</taxon>
        <taxon>Alphaproteobacteria</taxon>
        <taxon>Hyphomicrobiales</taxon>
        <taxon>Nitrobacteraceae</taxon>
        <taxon>Bradyrhizobium</taxon>
    </lineage>
</organism>
<reference evidence="2 3" key="1">
    <citation type="submission" date="2016-10" db="EMBL/GenBank/DDBJ databases">
        <authorList>
            <person name="de Groot N.N."/>
        </authorList>
    </citation>
    <scope>NUCLEOTIDE SEQUENCE [LARGE SCALE GENOMIC DNA]</scope>
    <source>
        <strain evidence="2 3">R5</strain>
    </source>
</reference>
<accession>A0A1G7M386</accession>
<sequence length="59" mass="6896">MSQRFVAHPRRERQARPKIFGHFQYDAKRMQSGRRAAQTEEDDTAIQCASHGLANERPR</sequence>